<reference evidence="2" key="1">
    <citation type="submission" date="2024-06" db="EMBL/GenBank/DDBJ databases">
        <title>Multi-omics analyses provide insights into the biosynthesis of the anticancer antibiotic pleurotin in Hohenbuehelia grisea.</title>
        <authorList>
            <person name="Weaver J.A."/>
            <person name="Alberti F."/>
        </authorList>
    </citation>
    <scope>NUCLEOTIDE SEQUENCE [LARGE SCALE GENOMIC DNA]</scope>
    <source>
        <strain evidence="2">T-177</strain>
    </source>
</reference>
<accession>A0ABR3JGA6</accession>
<dbReference type="EMBL" id="JASNQZ010000008">
    <property type="protein sequence ID" value="KAL0954190.1"/>
    <property type="molecule type" value="Genomic_DNA"/>
</dbReference>
<evidence type="ECO:0000313" key="2">
    <source>
        <dbReference type="Proteomes" id="UP001556367"/>
    </source>
</evidence>
<comment type="caution">
    <text evidence="1">The sequence shown here is derived from an EMBL/GenBank/DDBJ whole genome shotgun (WGS) entry which is preliminary data.</text>
</comment>
<keyword evidence="2" id="KW-1185">Reference proteome</keyword>
<name>A0ABR3JGA6_9AGAR</name>
<proteinExistence type="predicted"/>
<evidence type="ECO:0000313" key="1">
    <source>
        <dbReference type="EMBL" id="KAL0954190.1"/>
    </source>
</evidence>
<dbReference type="Proteomes" id="UP001556367">
    <property type="component" value="Unassembled WGS sequence"/>
</dbReference>
<protein>
    <submittedName>
        <fullName evidence="1">Uncharacterized protein</fullName>
    </submittedName>
</protein>
<organism evidence="1 2">
    <name type="scientific">Hohenbuehelia grisea</name>
    <dbReference type="NCBI Taxonomy" id="104357"/>
    <lineage>
        <taxon>Eukaryota</taxon>
        <taxon>Fungi</taxon>
        <taxon>Dikarya</taxon>
        <taxon>Basidiomycota</taxon>
        <taxon>Agaricomycotina</taxon>
        <taxon>Agaricomycetes</taxon>
        <taxon>Agaricomycetidae</taxon>
        <taxon>Agaricales</taxon>
        <taxon>Pleurotineae</taxon>
        <taxon>Pleurotaceae</taxon>
        <taxon>Hohenbuehelia</taxon>
    </lineage>
</organism>
<sequence length="405" mass="45235">MVQHLVWPIQDDEDIQLRLAYLDPQSLHDIDPVVSLIKIRDTLRSMKHLPDLHVGLEEEIDATLNALLAAQEAADLFLGTPLYSTLTRLLEALLNRSSQDLATSSSRLITTQNASSSIYSLLSQAYCTIMGNRELVRQLGDIEEQVNNIKRPLIGLLAEMTTVVFQQLLVALPIQKDVVRRLFSQIHRHSSSFVRIRLPKFTVISQRGEKVFIPLAFCASPRDLGLIISSAFGLSRGVSLTEREYFPPNHNTHQRVSVWERPSTVTISWLKLLHQQTGRYLDSRAFTKAIKPDEVYTLECEVEYYAQHEGKMRLAGQWIELPNAASGVQESFLGVISASEPVEVCPLKVGPNILSMSRKHLEKLQPVATSKLVPVQGVCNHAAYLKFVAYAGAAPITLKLARNAG</sequence>
<gene>
    <name evidence="1" type="ORF">HGRIS_005318</name>
</gene>